<dbReference type="PANTHER" id="PTHR45871:SF1">
    <property type="entry name" value="PHOSPHATIDYLINOSITOL N-ACETYLGLUCOSAMINYLTRANSFERASE SUBUNIT A"/>
    <property type="match status" value="1"/>
</dbReference>
<proteinExistence type="predicted"/>
<dbReference type="InterPro" id="IPR028098">
    <property type="entry name" value="Glyco_trans_4-like_N"/>
</dbReference>
<reference evidence="3 4" key="2">
    <citation type="journal article" date="2016" name="Genome Announc.">
        <title>Draft Genome Sequence of the N2-Fixing Cyanobacterium Nostoc piscinale CENA21, Isolated from the Brazilian Amazon Floodplain.</title>
        <authorList>
            <person name="Leao T."/>
            <person name="Guimaraes P.I."/>
            <person name="de Melo A.G."/>
            <person name="Ramos R.T."/>
            <person name="Leao P.N."/>
            <person name="Silva A."/>
            <person name="Fiore M.F."/>
            <person name="Schneider M.P."/>
        </authorList>
    </citation>
    <scope>NUCLEOTIDE SEQUENCE [LARGE SCALE GENOMIC DNA]</scope>
    <source>
        <strain evidence="3 4">CENA21</strain>
    </source>
</reference>
<organism evidence="3 4">
    <name type="scientific">Nostoc piscinale CENA21</name>
    <dbReference type="NCBI Taxonomy" id="224013"/>
    <lineage>
        <taxon>Bacteria</taxon>
        <taxon>Bacillati</taxon>
        <taxon>Cyanobacteriota</taxon>
        <taxon>Cyanophyceae</taxon>
        <taxon>Nostocales</taxon>
        <taxon>Nostocaceae</taxon>
        <taxon>Nostoc</taxon>
    </lineage>
</organism>
<dbReference type="OrthoDB" id="9802525at2"/>
<dbReference type="Proteomes" id="UP000062645">
    <property type="component" value="Chromosome"/>
</dbReference>
<dbReference type="PANTHER" id="PTHR45871">
    <property type="entry name" value="N-ACETYLGLUCOSAMINYL-PHOSPHATIDYLINOSITOL BIOSYNTHETIC PROTEIN"/>
    <property type="match status" value="1"/>
</dbReference>
<evidence type="ECO:0000259" key="2">
    <source>
        <dbReference type="Pfam" id="PF13439"/>
    </source>
</evidence>
<keyword evidence="3" id="KW-0808">Transferase</keyword>
<dbReference type="PATRIC" id="fig|224013.5.peg.6756"/>
<feature type="domain" description="Glycosyltransferase subfamily 4-like N-terminal" evidence="2">
    <location>
        <begin position="73"/>
        <end position="176"/>
    </location>
</feature>
<dbReference type="AlphaFoldDB" id="A0A0M4SRS0"/>
<dbReference type="InterPro" id="IPR001296">
    <property type="entry name" value="Glyco_trans_1"/>
</dbReference>
<name>A0A0M4SRS0_9NOSO</name>
<dbReference type="GO" id="GO:0016757">
    <property type="term" value="F:glycosyltransferase activity"/>
    <property type="evidence" value="ECO:0007669"/>
    <property type="project" value="InterPro"/>
</dbReference>
<dbReference type="RefSeq" id="WP_062298625.1">
    <property type="nucleotide sequence ID" value="NZ_CP012036.1"/>
</dbReference>
<dbReference type="EMBL" id="CP012036">
    <property type="protein sequence ID" value="ALF56585.1"/>
    <property type="molecule type" value="Genomic_DNA"/>
</dbReference>
<dbReference type="Pfam" id="PF00534">
    <property type="entry name" value="Glycos_transf_1"/>
    <property type="match status" value="1"/>
</dbReference>
<dbReference type="Pfam" id="PF13439">
    <property type="entry name" value="Glyco_transf_4"/>
    <property type="match status" value="1"/>
</dbReference>
<evidence type="ECO:0000313" key="4">
    <source>
        <dbReference type="Proteomes" id="UP000062645"/>
    </source>
</evidence>
<accession>A0A0M4SRS0</accession>
<dbReference type="Gene3D" id="3.40.50.2000">
    <property type="entry name" value="Glycogen Phosphorylase B"/>
    <property type="match status" value="2"/>
</dbReference>
<keyword evidence="4" id="KW-1185">Reference proteome</keyword>
<feature type="domain" description="Glycosyl transferase family 1" evidence="1">
    <location>
        <begin position="190"/>
        <end position="348"/>
    </location>
</feature>
<gene>
    <name evidence="3" type="ORF">ACX27_28260</name>
</gene>
<evidence type="ECO:0000313" key="3">
    <source>
        <dbReference type="EMBL" id="ALF56585.1"/>
    </source>
</evidence>
<dbReference type="STRING" id="224013.ACX27_28260"/>
<protein>
    <submittedName>
        <fullName evidence="3">Glycosyltransferase</fullName>
    </submittedName>
</protein>
<dbReference type="SUPFAM" id="SSF53756">
    <property type="entry name" value="UDP-Glycosyltransferase/glycogen phosphorylase"/>
    <property type="match status" value="1"/>
</dbReference>
<reference evidence="4" key="1">
    <citation type="submission" date="2015-07" db="EMBL/GenBank/DDBJ databases">
        <title>Genome Of Nitrogen-Fixing Cyanobacterium Nostoc piscinale CENA21 From Solimoes/Amazon River Floodplain Sediments And Comparative Genomics To Uncover Biosynthetic Natural Products Potential.</title>
        <authorList>
            <person name="Leao T.F."/>
            <person name="Leao P.N."/>
            <person name="Guimaraes P.I."/>
            <person name="de Melo A.G.C."/>
            <person name="Ramos R.T.J."/>
            <person name="Silva A."/>
            <person name="Fiore M.F."/>
            <person name="Schneider M.P.C."/>
        </authorList>
    </citation>
    <scope>NUCLEOTIDE SEQUENCE [LARGE SCALE GENOMIC DNA]</scope>
    <source>
        <strain evidence="4">CENA21</strain>
    </source>
</reference>
<sequence length="383" mass="42992">MKQPSSKSKYHFHLWFPALFNSTGGIQRYSSLCLTAFQSLYPDCVYDIVIKHDTGVPPKSANLCFHTAGNWPLALRTPALAAQMIGLGLQQRPKLIFSTHPNFSVTANLLKKLIGIPYWVAAHGIDAWDIQNPLVKKALENADLILAVSSYTRDRLLQEQKLQPEKVVVLPNTFNADNFQIAPKPDHLLKQYGLNPQQPVILTVTRLSQSPQRCKGYDKILQALPQIRQAIPDVHYVLVGEGNDRARIEQLIVKLQLQDCVTLAGYIPDQELRDYYNLCDLFAMPSKGEGFGIVHLEAMACGKPTLGGNQDGAVDALCQGELGALVDPDNIEVIAQTIIQILRGEYPNSLMYQPEELRNRVITKFGFDHFQESIGYYFEKQFK</sequence>
<evidence type="ECO:0000259" key="1">
    <source>
        <dbReference type="Pfam" id="PF00534"/>
    </source>
</evidence>
<dbReference type="KEGG" id="npz:ACX27_28260"/>